<proteinExistence type="predicted"/>
<reference evidence="2 3" key="1">
    <citation type="submission" date="2024-05" db="EMBL/GenBank/DDBJ databases">
        <title>Culex pipiens pipiens assembly and annotation.</title>
        <authorList>
            <person name="Alout H."/>
            <person name="Durand T."/>
        </authorList>
    </citation>
    <scope>NUCLEOTIDE SEQUENCE [LARGE SCALE GENOMIC DNA]</scope>
    <source>
        <strain evidence="2">HA-2024</strain>
        <tissue evidence="2">Whole body</tissue>
    </source>
</reference>
<sequence length="139" mass="15827">MYKKEDHRQVTMFGPLAPLLNIGYFIGAIPYPLCTIALSPLQKLLRLIQVLYESVLVSGLITSIVLLRMHIQEFNTSEHAPPFIKLFHAVEQALDIFLVVGICYGEQFLRVNFKGLLDQLDDALQMFGHVAVKMLNQRK</sequence>
<comment type="caution">
    <text evidence="2">The sequence shown here is derived from an EMBL/GenBank/DDBJ whole genome shotgun (WGS) entry which is preliminary data.</text>
</comment>
<accession>A0ABD1CYB3</accession>
<dbReference type="EMBL" id="JBEHCU010008627">
    <property type="protein sequence ID" value="KAL1381440.1"/>
    <property type="molecule type" value="Genomic_DNA"/>
</dbReference>
<feature type="non-terminal residue" evidence="2">
    <location>
        <position position="139"/>
    </location>
</feature>
<gene>
    <name evidence="2" type="ORF">pipiens_013451</name>
</gene>
<keyword evidence="3" id="KW-1185">Reference proteome</keyword>
<dbReference type="Proteomes" id="UP001562425">
    <property type="component" value="Unassembled WGS sequence"/>
</dbReference>
<name>A0ABD1CYB3_CULPP</name>
<evidence type="ECO:0000313" key="2">
    <source>
        <dbReference type="EMBL" id="KAL1381440.1"/>
    </source>
</evidence>
<feature type="transmembrane region" description="Helical" evidence="1">
    <location>
        <begin position="20"/>
        <end position="38"/>
    </location>
</feature>
<feature type="transmembrane region" description="Helical" evidence="1">
    <location>
        <begin position="50"/>
        <end position="71"/>
    </location>
</feature>
<dbReference type="AlphaFoldDB" id="A0ABD1CYB3"/>
<keyword evidence="1" id="KW-0812">Transmembrane</keyword>
<evidence type="ECO:0000313" key="3">
    <source>
        <dbReference type="Proteomes" id="UP001562425"/>
    </source>
</evidence>
<evidence type="ECO:0000256" key="1">
    <source>
        <dbReference type="SAM" id="Phobius"/>
    </source>
</evidence>
<protein>
    <submittedName>
        <fullName evidence="2">Uncharacterized protein</fullName>
    </submittedName>
</protein>
<keyword evidence="1" id="KW-1133">Transmembrane helix</keyword>
<organism evidence="2 3">
    <name type="scientific">Culex pipiens pipiens</name>
    <name type="common">Northern house mosquito</name>
    <dbReference type="NCBI Taxonomy" id="38569"/>
    <lineage>
        <taxon>Eukaryota</taxon>
        <taxon>Metazoa</taxon>
        <taxon>Ecdysozoa</taxon>
        <taxon>Arthropoda</taxon>
        <taxon>Hexapoda</taxon>
        <taxon>Insecta</taxon>
        <taxon>Pterygota</taxon>
        <taxon>Neoptera</taxon>
        <taxon>Endopterygota</taxon>
        <taxon>Diptera</taxon>
        <taxon>Nematocera</taxon>
        <taxon>Culicoidea</taxon>
        <taxon>Culicidae</taxon>
        <taxon>Culicinae</taxon>
        <taxon>Culicini</taxon>
        <taxon>Culex</taxon>
        <taxon>Culex</taxon>
    </lineage>
</organism>
<keyword evidence="1" id="KW-0472">Membrane</keyword>